<dbReference type="InterPro" id="IPR011059">
    <property type="entry name" value="Metal-dep_hydrolase_composite"/>
</dbReference>
<evidence type="ECO:0000256" key="4">
    <source>
        <dbReference type="ARBA" id="ARBA00022801"/>
    </source>
</evidence>
<dbReference type="RefSeq" id="WP_349944070.1">
    <property type="nucleotide sequence ID" value="NZ_CP157940.1"/>
</dbReference>
<dbReference type="GO" id="GO:0005829">
    <property type="term" value="C:cytosol"/>
    <property type="evidence" value="ECO:0007669"/>
    <property type="project" value="TreeGrafter"/>
</dbReference>
<comment type="PTM">
    <text evidence="5">Carbamylation allows a single lysine to coordinate two divalent metal cations.</text>
</comment>
<dbReference type="AlphaFoldDB" id="A0AAU7PK80"/>
<name>A0AAU7PK80_9FIRM</name>
<evidence type="ECO:0000313" key="7">
    <source>
        <dbReference type="EMBL" id="XBS52527.1"/>
    </source>
</evidence>
<dbReference type="SUPFAM" id="SSF51556">
    <property type="entry name" value="Metallo-dependent hydrolases"/>
    <property type="match status" value="1"/>
</dbReference>
<proteinExistence type="inferred from homology"/>
<comment type="similarity">
    <text evidence="2">Belongs to the metallo-dependent hydrolases superfamily. Hydantoinase/dihydropyrimidinase family.</text>
</comment>
<dbReference type="GO" id="GO:0004157">
    <property type="term" value="F:dihydropyrimidinase activity"/>
    <property type="evidence" value="ECO:0007669"/>
    <property type="project" value="UniProtKB-EC"/>
</dbReference>
<comment type="cofactor">
    <cofactor evidence="1">
        <name>Zn(2+)</name>
        <dbReference type="ChEBI" id="CHEBI:29105"/>
    </cofactor>
</comment>
<dbReference type="InterPro" id="IPR018228">
    <property type="entry name" value="DNase_TatD-rel_CS"/>
</dbReference>
<feature type="modified residue" description="N6-carboxylysine" evidence="5">
    <location>
        <position position="149"/>
    </location>
</feature>
<accession>A0AAU7PK80</accession>
<dbReference type="Gene3D" id="2.30.40.10">
    <property type="entry name" value="Urease, subunit C, domain 1"/>
    <property type="match status" value="1"/>
</dbReference>
<dbReference type="PANTHER" id="PTHR11647:SF1">
    <property type="entry name" value="COLLAPSIN RESPONSE MEDIATOR PROTEIN"/>
    <property type="match status" value="1"/>
</dbReference>
<dbReference type="EC" id="3.5.2.2" evidence="7"/>
<keyword evidence="4 7" id="KW-0378">Hydrolase</keyword>
<dbReference type="GO" id="GO:0046872">
    <property type="term" value="F:metal ion binding"/>
    <property type="evidence" value="ECO:0007669"/>
    <property type="project" value="UniProtKB-KW"/>
</dbReference>
<dbReference type="EMBL" id="CP157940">
    <property type="protein sequence ID" value="XBS52527.1"/>
    <property type="molecule type" value="Genomic_DNA"/>
</dbReference>
<evidence type="ECO:0000256" key="1">
    <source>
        <dbReference type="ARBA" id="ARBA00001947"/>
    </source>
</evidence>
<evidence type="ECO:0000256" key="3">
    <source>
        <dbReference type="ARBA" id="ARBA00022723"/>
    </source>
</evidence>
<dbReference type="InterPro" id="IPR011778">
    <property type="entry name" value="Hydantoinase/dihydroPyrase"/>
</dbReference>
<evidence type="ECO:0000256" key="5">
    <source>
        <dbReference type="PIRSR" id="PIRSR611778-50"/>
    </source>
</evidence>
<evidence type="ECO:0000259" key="6">
    <source>
        <dbReference type="Pfam" id="PF01979"/>
    </source>
</evidence>
<dbReference type="InterPro" id="IPR006680">
    <property type="entry name" value="Amidohydro-rel"/>
</dbReference>
<dbReference type="PANTHER" id="PTHR11647">
    <property type="entry name" value="HYDRANTOINASE/DIHYDROPYRIMIDINASE FAMILY MEMBER"/>
    <property type="match status" value="1"/>
</dbReference>
<gene>
    <name evidence="7" type="primary">hydA</name>
    <name evidence="7" type="ORF">ABFV83_11820</name>
</gene>
<evidence type="ECO:0000256" key="2">
    <source>
        <dbReference type="ARBA" id="ARBA00008829"/>
    </source>
</evidence>
<dbReference type="Gene3D" id="3.20.20.140">
    <property type="entry name" value="Metal-dependent hydrolases"/>
    <property type="match status" value="1"/>
</dbReference>
<reference evidence="7" key="1">
    <citation type="submission" date="2024-06" db="EMBL/GenBank/DDBJ databases">
        <title>Lacrimispora cavernae sp. nov., a novel anaerobe isolated from bat guano pile inside a cave.</title>
        <authorList>
            <person name="Miller S.L."/>
            <person name="Lu N."/>
            <person name="King J."/>
            <person name="Sankaranarayanan K."/>
            <person name="Lawson P.A."/>
        </authorList>
    </citation>
    <scope>NUCLEOTIDE SEQUENCE</scope>
    <source>
        <strain evidence="7">BS-2</strain>
    </source>
</reference>
<dbReference type="FunFam" id="3.20.20.140:FF:000076">
    <property type="entry name" value="Dihydropyrimidinase like 2"/>
    <property type="match status" value="1"/>
</dbReference>
<organism evidence="7">
    <name type="scientific">Lacrimispora sp. BS-2</name>
    <dbReference type="NCBI Taxonomy" id="3151850"/>
    <lineage>
        <taxon>Bacteria</taxon>
        <taxon>Bacillati</taxon>
        <taxon>Bacillota</taxon>
        <taxon>Clostridia</taxon>
        <taxon>Lachnospirales</taxon>
        <taxon>Lachnospiraceae</taxon>
        <taxon>Lacrimispora</taxon>
    </lineage>
</organism>
<keyword evidence="3" id="KW-0479">Metal-binding</keyword>
<dbReference type="InterPro" id="IPR050378">
    <property type="entry name" value="Metallo-dep_Hydrolases_sf"/>
</dbReference>
<dbReference type="PROSITE" id="PS01137">
    <property type="entry name" value="TATD_1"/>
    <property type="match status" value="1"/>
</dbReference>
<dbReference type="CDD" id="cd01314">
    <property type="entry name" value="D-HYD"/>
    <property type="match status" value="1"/>
</dbReference>
<sequence length="461" mass="50920">MKTLLKGGTVVSGSGLIQADVLMDEGKIQAVEPGIQEKEAEVIDVTGKLLFPGFIDAHTHFDLHVAGTVTADNFETGTKAALSGGTTMIIDFATQYQGETLEKALENWHKKSDGNASCDYGFHLAISDWNPSISKELEEIVESGVTSFKLYMTYDEMYLNDKKIYQVLKRLKEVGGIAGIHCENMGLIEALVEEEKAKGNLSISAHKKTRPAAVEAEAIGRLLKIADLADTPVIIVHLSSGEGYQEVKYARERGQEIYLETCPQYLLLNESVYDLPGFEGSKYVISPTIKKEKDSIRLWNALLKNHIQTIATDHCSFTTSQKAAGKEDFTKIPNGMPGVESRPVLIYSFGVLEHNLKLEQMCRLLSENPAKLYGVYPQKGAIAPGSDGDIVVWNPDVQWTMSVENQVANVDYCPFEGTSVQGKAELVFLKGRLAAKDGQVVLEKTGSYVPRKKRMELYKWD</sequence>
<feature type="domain" description="Amidohydrolase-related" evidence="6">
    <location>
        <begin position="50"/>
        <end position="433"/>
    </location>
</feature>
<dbReference type="SUPFAM" id="SSF51338">
    <property type="entry name" value="Composite domain of metallo-dependent hydrolases"/>
    <property type="match status" value="1"/>
</dbReference>
<dbReference type="InterPro" id="IPR032466">
    <property type="entry name" value="Metal_Hydrolase"/>
</dbReference>
<dbReference type="Pfam" id="PF01979">
    <property type="entry name" value="Amidohydro_1"/>
    <property type="match status" value="1"/>
</dbReference>
<dbReference type="NCBIfam" id="TIGR02033">
    <property type="entry name" value="D-hydantoinase"/>
    <property type="match status" value="1"/>
</dbReference>
<protein>
    <submittedName>
        <fullName evidence="7">Dihydropyrimidinase</fullName>
        <ecNumber evidence="7">3.5.2.2</ecNumber>
    </submittedName>
</protein>